<name>A0AA39CCS6_9EURO</name>
<dbReference type="Gene3D" id="3.40.630.30">
    <property type="match status" value="1"/>
</dbReference>
<gene>
    <name evidence="2" type="ORF">H2200_011734</name>
</gene>
<comment type="caution">
    <text evidence="2">The sequence shown here is derived from an EMBL/GenBank/DDBJ whole genome shotgun (WGS) entry which is preliminary data.</text>
</comment>
<evidence type="ECO:0000259" key="1">
    <source>
        <dbReference type="PROSITE" id="PS51186"/>
    </source>
</evidence>
<keyword evidence="3" id="KW-1185">Reference proteome</keyword>
<dbReference type="GO" id="GO:0016747">
    <property type="term" value="F:acyltransferase activity, transferring groups other than amino-acyl groups"/>
    <property type="evidence" value="ECO:0007669"/>
    <property type="project" value="InterPro"/>
</dbReference>
<dbReference type="AlphaFoldDB" id="A0AA39CCS6"/>
<dbReference type="PROSITE" id="PS51186">
    <property type="entry name" value="GNAT"/>
    <property type="match status" value="1"/>
</dbReference>
<dbReference type="PANTHER" id="PTHR42791">
    <property type="entry name" value="GNAT FAMILY ACETYLTRANSFERASE"/>
    <property type="match status" value="1"/>
</dbReference>
<dbReference type="SUPFAM" id="SSF55729">
    <property type="entry name" value="Acyl-CoA N-acyltransferases (Nat)"/>
    <property type="match status" value="1"/>
</dbReference>
<dbReference type="Pfam" id="PF00583">
    <property type="entry name" value="Acetyltransf_1"/>
    <property type="match status" value="1"/>
</dbReference>
<dbReference type="PANTHER" id="PTHR42791:SF16">
    <property type="entry name" value="N-ACETYLTRANSFERASE DOMAIN-CONTAINING PROTEIN"/>
    <property type="match status" value="1"/>
</dbReference>
<dbReference type="Proteomes" id="UP001172673">
    <property type="component" value="Unassembled WGS sequence"/>
</dbReference>
<proteinExistence type="predicted"/>
<protein>
    <recommendedName>
        <fullName evidence="1">N-acetyltransferase domain-containing protein</fullName>
    </recommendedName>
</protein>
<accession>A0AA39CCS6</accession>
<sequence>MPLRLATFSDLGRISEIAAASFYDEELNDHIFPFRKQYPGDYVSVWHQKVVKSWSSFHKVWVVSYEEASAGKSGAVITGVAEWGREGKGADRLWGIVRWWDPRRLLAPFVSFFYTVHRFLFRNRSIAPSTPSNPNPLNKWNFGDRVEPYMNLFLTHPPYRLNRWELLTLAVDPAYQRRGIGQKLVAWGLDKAKAEGVPAVVIGAKDTEPFYHRCGFVHLVGNVSTAEIEDNDDCVKAKRIDKTNPLKAAGIVGGSVMWTE</sequence>
<dbReference type="InterPro" id="IPR052523">
    <property type="entry name" value="Trichothecene_AcTrans"/>
</dbReference>
<reference evidence="2" key="1">
    <citation type="submission" date="2022-10" db="EMBL/GenBank/DDBJ databases">
        <title>Culturing micro-colonial fungi from biological soil crusts in the Mojave desert and describing Neophaeococcomyces mojavensis, and introducing the new genera and species Taxawa tesnikishii.</title>
        <authorList>
            <person name="Kurbessoian T."/>
            <person name="Stajich J.E."/>
        </authorList>
    </citation>
    <scope>NUCLEOTIDE SEQUENCE</scope>
    <source>
        <strain evidence="2">TK_41</strain>
    </source>
</reference>
<evidence type="ECO:0000313" key="3">
    <source>
        <dbReference type="Proteomes" id="UP001172673"/>
    </source>
</evidence>
<dbReference type="CDD" id="cd04301">
    <property type="entry name" value="NAT_SF"/>
    <property type="match status" value="1"/>
</dbReference>
<dbReference type="InterPro" id="IPR016181">
    <property type="entry name" value="Acyl_CoA_acyltransferase"/>
</dbReference>
<organism evidence="2 3">
    <name type="scientific">Cladophialophora chaetospira</name>
    <dbReference type="NCBI Taxonomy" id="386627"/>
    <lineage>
        <taxon>Eukaryota</taxon>
        <taxon>Fungi</taxon>
        <taxon>Dikarya</taxon>
        <taxon>Ascomycota</taxon>
        <taxon>Pezizomycotina</taxon>
        <taxon>Eurotiomycetes</taxon>
        <taxon>Chaetothyriomycetidae</taxon>
        <taxon>Chaetothyriales</taxon>
        <taxon>Herpotrichiellaceae</taxon>
        <taxon>Cladophialophora</taxon>
    </lineage>
</organism>
<evidence type="ECO:0000313" key="2">
    <source>
        <dbReference type="EMBL" id="KAJ9603548.1"/>
    </source>
</evidence>
<dbReference type="EMBL" id="JAPDRK010000021">
    <property type="protein sequence ID" value="KAJ9603548.1"/>
    <property type="molecule type" value="Genomic_DNA"/>
</dbReference>
<feature type="domain" description="N-acetyltransferase" evidence="1">
    <location>
        <begin position="156"/>
        <end position="241"/>
    </location>
</feature>
<dbReference type="InterPro" id="IPR000182">
    <property type="entry name" value="GNAT_dom"/>
</dbReference>